<evidence type="ECO:0000313" key="7">
    <source>
        <dbReference type="EMBL" id="MCW7556338.1"/>
    </source>
</evidence>
<keyword evidence="5" id="KW-0472">Membrane</keyword>
<comment type="subcellular location">
    <subcellularLocation>
        <location evidence="1">Host membrane</location>
        <topology evidence="1">Multi-pass membrane protein</topology>
    </subcellularLocation>
</comment>
<organism evidence="7 8">
    <name type="scientific">Endozoicomonas gorgoniicola</name>
    <dbReference type="NCBI Taxonomy" id="1234144"/>
    <lineage>
        <taxon>Bacteria</taxon>
        <taxon>Pseudomonadati</taxon>
        <taxon>Pseudomonadota</taxon>
        <taxon>Gammaproteobacteria</taxon>
        <taxon>Oceanospirillales</taxon>
        <taxon>Endozoicomonadaceae</taxon>
        <taxon>Endozoicomonas</taxon>
    </lineage>
</organism>
<feature type="transmembrane region" description="Helical" evidence="5">
    <location>
        <begin position="235"/>
        <end position="256"/>
    </location>
</feature>
<evidence type="ECO:0000256" key="4">
    <source>
        <dbReference type="ARBA" id="ARBA00035640"/>
    </source>
</evidence>
<feature type="transmembrane region" description="Helical" evidence="5">
    <location>
        <begin position="197"/>
        <end position="215"/>
    </location>
</feature>
<evidence type="ECO:0000256" key="5">
    <source>
        <dbReference type="SAM" id="Phobius"/>
    </source>
</evidence>
<accession>A0ABT3N3Y2</accession>
<evidence type="ECO:0000256" key="1">
    <source>
        <dbReference type="ARBA" id="ARBA00004301"/>
    </source>
</evidence>
<sequence>MANQVATLQGKKAELQKMGFNEAQIDGMTALADPDDPDNSLSSMHSAPARMKDLFAANGQPKLNKLYNAFEDVLTRFSAIEEIPDDLKKGIQADVTKLAQSVLNNKDFLDIDTATTMVTQLQSQLQNERIKFDEQTIRLGQMNRSEASDKRISQIAEAIEKANKAKESSFFGKIFGFIAMAVMAVAAVAMVATGVGAVAGGMMFAALALTATMVISSETNNFMMKIFGDGKDAQIGAMAFWTGLSIVLSLGAAGAASGSANAASTTSKVAANAATSGASTGASVTATATNTASTAATTTAKMTEMMNKLKKIAQAIQGAATMGDGSAQAASSTYSYQAENLKADALEEKAFMLRIQQQIDDAMEGIQRAIDELQSGYGVAANIIKANHETKSTLARNVKA</sequence>
<evidence type="ECO:0000256" key="3">
    <source>
        <dbReference type="ARBA" id="ARBA00023026"/>
    </source>
</evidence>
<feature type="domain" description="Translocator protein BipB-like C-terminal" evidence="6">
    <location>
        <begin position="117"/>
        <end position="397"/>
    </location>
</feature>
<keyword evidence="5" id="KW-1133">Transmembrane helix</keyword>
<keyword evidence="8" id="KW-1185">Reference proteome</keyword>
<dbReference type="InterPro" id="IPR006972">
    <property type="entry name" value="BipB-like_C"/>
</dbReference>
<evidence type="ECO:0000259" key="6">
    <source>
        <dbReference type="Pfam" id="PF04888"/>
    </source>
</evidence>
<comment type="caution">
    <text evidence="7">The sequence shown here is derived from an EMBL/GenBank/DDBJ whole genome shotgun (WGS) entry which is preliminary data.</text>
</comment>
<evidence type="ECO:0000313" key="8">
    <source>
        <dbReference type="Proteomes" id="UP001209854"/>
    </source>
</evidence>
<dbReference type="RefSeq" id="WP_262566026.1">
    <property type="nucleotide sequence ID" value="NZ_JAPFCC010000001.1"/>
</dbReference>
<reference evidence="7 8" key="1">
    <citation type="submission" date="2022-10" db="EMBL/GenBank/DDBJ databases">
        <title>High-quality genome sequences of two octocoral-associated bacteria, Endozoicomonas euniceicola EF212 and Endozoicomonas gorgoniicola PS125.</title>
        <authorList>
            <person name="Chiou Y.-J."/>
            <person name="Chen Y.-H."/>
        </authorList>
    </citation>
    <scope>NUCLEOTIDE SEQUENCE [LARGE SCALE GENOMIC DNA]</scope>
    <source>
        <strain evidence="7 8">PS125</strain>
    </source>
</reference>
<keyword evidence="2" id="KW-1043">Host membrane</keyword>
<name>A0ABT3N3Y2_9GAMM</name>
<feature type="transmembrane region" description="Helical" evidence="5">
    <location>
        <begin position="170"/>
        <end position="191"/>
    </location>
</feature>
<protein>
    <submittedName>
        <fullName evidence="7">Type III secretion system translocon subunit SctE</fullName>
    </submittedName>
</protein>
<dbReference type="Pfam" id="PF04888">
    <property type="entry name" value="SseC"/>
    <property type="match status" value="1"/>
</dbReference>
<comment type="similarity">
    <text evidence="4">Belongs to the SctE/SipB/YopB family.</text>
</comment>
<keyword evidence="3" id="KW-0843">Virulence</keyword>
<proteinExistence type="inferred from homology"/>
<evidence type="ECO:0000256" key="2">
    <source>
        <dbReference type="ARBA" id="ARBA00022870"/>
    </source>
</evidence>
<gene>
    <name evidence="7" type="primary">sctE</name>
    <name evidence="7" type="ORF">NX722_27640</name>
</gene>
<dbReference type="Proteomes" id="UP001209854">
    <property type="component" value="Unassembled WGS sequence"/>
</dbReference>
<keyword evidence="5" id="KW-0812">Transmembrane</keyword>
<dbReference type="EMBL" id="JAPFCC010000001">
    <property type="protein sequence ID" value="MCW7556338.1"/>
    <property type="molecule type" value="Genomic_DNA"/>
</dbReference>